<dbReference type="InterPro" id="IPR001206">
    <property type="entry name" value="Diacylglycerol_kinase_cat_dom"/>
</dbReference>
<evidence type="ECO:0000256" key="11">
    <source>
        <dbReference type="ARBA" id="ARBA00023264"/>
    </source>
</evidence>
<dbReference type="InterPro" id="IPR017438">
    <property type="entry name" value="ATP-NAD_kinase_N"/>
</dbReference>
<dbReference type="Pfam" id="PF00781">
    <property type="entry name" value="DAGK_cat"/>
    <property type="match status" value="1"/>
</dbReference>
<comment type="cofactor">
    <cofactor evidence="1">
        <name>Mg(2+)</name>
        <dbReference type="ChEBI" id="CHEBI:18420"/>
    </cofactor>
</comment>
<evidence type="ECO:0000256" key="10">
    <source>
        <dbReference type="ARBA" id="ARBA00023209"/>
    </source>
</evidence>
<organism evidence="13">
    <name type="scientific">freshwater metagenome</name>
    <dbReference type="NCBI Taxonomy" id="449393"/>
    <lineage>
        <taxon>unclassified sequences</taxon>
        <taxon>metagenomes</taxon>
        <taxon>ecological metagenomes</taxon>
    </lineage>
</organism>
<evidence type="ECO:0000256" key="4">
    <source>
        <dbReference type="ARBA" id="ARBA00022723"/>
    </source>
</evidence>
<name>A0A6J6BNJ5_9ZZZZ</name>
<dbReference type="InterPro" id="IPR016064">
    <property type="entry name" value="NAD/diacylglycerol_kinase_sf"/>
</dbReference>
<evidence type="ECO:0000256" key="9">
    <source>
        <dbReference type="ARBA" id="ARBA00023098"/>
    </source>
</evidence>
<keyword evidence="11" id="KW-1208">Phospholipid metabolism</keyword>
<sequence>MRHPSIRLKKFKMWLLVLNESAGKGKALHLANQFSQLLSNSKQEFTLIHETSYEKTIERLKASLSTNSYKKVIAIGGDGLVNLCLQYLAQSGTVLGVIPAGTGNDFARAVGVNKMSVTEIFNLYTKSDPAEIDLGLVKSESSQKWFVQVLSTGFDAEVNSRANKIKWPRGKSKYTIATVKTLARFKPIKYEIEIDTHKFDQSAMLFTIANGETYGGGMRICPGASNSDGYFEILLVRPVSRLVLLTIFPKVFKGNHIPHKKIDTYRAKVVKISAPTSSYADGEYVANLPITVTNVGRALSTWLAP</sequence>
<dbReference type="GO" id="GO:0005886">
    <property type="term" value="C:plasma membrane"/>
    <property type="evidence" value="ECO:0007669"/>
    <property type="project" value="TreeGrafter"/>
</dbReference>
<protein>
    <submittedName>
        <fullName evidence="13">Unannotated protein</fullName>
    </submittedName>
</protein>
<keyword evidence="6" id="KW-0418">Kinase</keyword>
<dbReference type="NCBIfam" id="TIGR00147">
    <property type="entry name" value="YegS/Rv2252/BmrU family lipid kinase"/>
    <property type="match status" value="1"/>
</dbReference>
<evidence type="ECO:0000259" key="12">
    <source>
        <dbReference type="PROSITE" id="PS50146"/>
    </source>
</evidence>
<keyword evidence="8" id="KW-0460">Magnesium</keyword>
<evidence type="ECO:0000256" key="7">
    <source>
        <dbReference type="ARBA" id="ARBA00022840"/>
    </source>
</evidence>
<accession>A0A6J6BNJ5</accession>
<evidence type="ECO:0000256" key="8">
    <source>
        <dbReference type="ARBA" id="ARBA00022842"/>
    </source>
</evidence>
<dbReference type="GO" id="GO:0016301">
    <property type="term" value="F:kinase activity"/>
    <property type="evidence" value="ECO:0007669"/>
    <property type="project" value="UniProtKB-KW"/>
</dbReference>
<evidence type="ECO:0000256" key="2">
    <source>
        <dbReference type="ARBA" id="ARBA00022516"/>
    </source>
</evidence>
<dbReference type="Gene3D" id="2.60.200.40">
    <property type="match status" value="1"/>
</dbReference>
<evidence type="ECO:0000256" key="3">
    <source>
        <dbReference type="ARBA" id="ARBA00022679"/>
    </source>
</evidence>
<dbReference type="InterPro" id="IPR005218">
    <property type="entry name" value="Diacylglycerol/lipid_kinase"/>
</dbReference>
<dbReference type="GO" id="GO:0005524">
    <property type="term" value="F:ATP binding"/>
    <property type="evidence" value="ECO:0007669"/>
    <property type="project" value="UniProtKB-KW"/>
</dbReference>
<dbReference type="InterPro" id="IPR045540">
    <property type="entry name" value="YegS/DAGK_C"/>
</dbReference>
<keyword evidence="2" id="KW-0444">Lipid biosynthesis</keyword>
<dbReference type="Gene3D" id="3.40.50.10330">
    <property type="entry name" value="Probable inorganic polyphosphate/atp-NAD kinase, domain 1"/>
    <property type="match status" value="1"/>
</dbReference>
<dbReference type="Pfam" id="PF19279">
    <property type="entry name" value="YegS_C"/>
    <property type="match status" value="1"/>
</dbReference>
<dbReference type="GO" id="GO:0008654">
    <property type="term" value="P:phospholipid biosynthetic process"/>
    <property type="evidence" value="ECO:0007669"/>
    <property type="project" value="UniProtKB-KW"/>
</dbReference>
<keyword evidence="10" id="KW-0594">Phospholipid biosynthesis</keyword>
<reference evidence="13" key="1">
    <citation type="submission" date="2020-05" db="EMBL/GenBank/DDBJ databases">
        <authorList>
            <person name="Chiriac C."/>
            <person name="Salcher M."/>
            <person name="Ghai R."/>
            <person name="Kavagutti S V."/>
        </authorList>
    </citation>
    <scope>NUCLEOTIDE SEQUENCE</scope>
</reference>
<evidence type="ECO:0000256" key="5">
    <source>
        <dbReference type="ARBA" id="ARBA00022741"/>
    </source>
</evidence>
<evidence type="ECO:0000313" key="13">
    <source>
        <dbReference type="EMBL" id="CAB4539969.1"/>
    </source>
</evidence>
<keyword evidence="3" id="KW-0808">Transferase</keyword>
<dbReference type="EMBL" id="CAEZSS010000013">
    <property type="protein sequence ID" value="CAB4539969.1"/>
    <property type="molecule type" value="Genomic_DNA"/>
</dbReference>
<dbReference type="PANTHER" id="PTHR12358">
    <property type="entry name" value="SPHINGOSINE KINASE"/>
    <property type="match status" value="1"/>
</dbReference>
<dbReference type="SUPFAM" id="SSF111331">
    <property type="entry name" value="NAD kinase/diacylglycerol kinase-like"/>
    <property type="match status" value="1"/>
</dbReference>
<evidence type="ECO:0000256" key="6">
    <source>
        <dbReference type="ARBA" id="ARBA00022777"/>
    </source>
</evidence>
<dbReference type="SMART" id="SM00046">
    <property type="entry name" value="DAGKc"/>
    <property type="match status" value="1"/>
</dbReference>
<dbReference type="GO" id="GO:0046872">
    <property type="term" value="F:metal ion binding"/>
    <property type="evidence" value="ECO:0007669"/>
    <property type="project" value="UniProtKB-KW"/>
</dbReference>
<feature type="domain" description="DAGKc" evidence="12">
    <location>
        <begin position="9"/>
        <end position="141"/>
    </location>
</feature>
<proteinExistence type="predicted"/>
<dbReference type="InterPro" id="IPR050187">
    <property type="entry name" value="Lipid_Phosphate_FormReg"/>
</dbReference>
<gene>
    <name evidence="13" type="ORF">UFOPK1505_00137</name>
</gene>
<dbReference type="PROSITE" id="PS50146">
    <property type="entry name" value="DAGK"/>
    <property type="match status" value="1"/>
</dbReference>
<keyword evidence="4" id="KW-0479">Metal-binding</keyword>
<dbReference type="PANTHER" id="PTHR12358:SF106">
    <property type="entry name" value="LIPID KINASE YEGS"/>
    <property type="match status" value="1"/>
</dbReference>
<dbReference type="AlphaFoldDB" id="A0A6J6BNJ5"/>
<keyword evidence="5" id="KW-0547">Nucleotide-binding</keyword>
<evidence type="ECO:0000256" key="1">
    <source>
        <dbReference type="ARBA" id="ARBA00001946"/>
    </source>
</evidence>
<keyword evidence="7" id="KW-0067">ATP-binding</keyword>
<keyword evidence="9" id="KW-0443">Lipid metabolism</keyword>